<evidence type="ECO:0000256" key="3">
    <source>
        <dbReference type="ARBA" id="ARBA00023239"/>
    </source>
</evidence>
<dbReference type="OrthoDB" id="86160at2"/>
<dbReference type="Pfam" id="PF03328">
    <property type="entry name" value="HpcH_HpaI"/>
    <property type="match status" value="1"/>
</dbReference>
<evidence type="ECO:0000256" key="4">
    <source>
        <dbReference type="SAM" id="MobiDB-lite"/>
    </source>
</evidence>
<reference evidence="6 7" key="1">
    <citation type="submission" date="2018-05" db="EMBL/GenBank/DDBJ databases">
        <title>Leucothrix arctica sp. nov., isolated from Arctic seawater.</title>
        <authorList>
            <person name="Choi A."/>
            <person name="Baek K."/>
        </authorList>
    </citation>
    <scope>NUCLEOTIDE SEQUENCE [LARGE SCALE GENOMIC DNA]</scope>
    <source>
        <strain evidence="6 7">JCM 18388</strain>
    </source>
</reference>
<feature type="domain" description="HpcH/HpaI aldolase/citrate lyase" evidence="5">
    <location>
        <begin position="18"/>
        <end position="242"/>
    </location>
</feature>
<keyword evidence="7" id="KW-1185">Reference proteome</keyword>
<comment type="caution">
    <text evidence="6">The sequence shown here is derived from an EMBL/GenBank/DDBJ whole genome shotgun (WGS) entry which is preliminary data.</text>
</comment>
<dbReference type="EMBL" id="QGKM01000013">
    <property type="protein sequence ID" value="PWQ99206.1"/>
    <property type="molecule type" value="Genomic_DNA"/>
</dbReference>
<dbReference type="Gene3D" id="3.20.20.60">
    <property type="entry name" value="Phosphoenolpyruvate-binding domains"/>
    <property type="match status" value="1"/>
</dbReference>
<dbReference type="InterPro" id="IPR050251">
    <property type="entry name" value="HpcH-HpaI_aldolase"/>
</dbReference>
<keyword evidence="2" id="KW-0479">Metal-binding</keyword>
<evidence type="ECO:0000313" key="6">
    <source>
        <dbReference type="EMBL" id="PWQ99206.1"/>
    </source>
</evidence>
<evidence type="ECO:0000256" key="2">
    <source>
        <dbReference type="ARBA" id="ARBA00022723"/>
    </source>
</evidence>
<dbReference type="GO" id="GO:0005737">
    <property type="term" value="C:cytoplasm"/>
    <property type="evidence" value="ECO:0007669"/>
    <property type="project" value="TreeGrafter"/>
</dbReference>
<dbReference type="PANTHER" id="PTHR30502:SF0">
    <property type="entry name" value="PHOSPHOENOLPYRUVATE CARBOXYLASE FAMILY PROTEIN"/>
    <property type="match status" value="1"/>
</dbReference>
<dbReference type="RefSeq" id="WP_109836967.1">
    <property type="nucleotide sequence ID" value="NZ_QGKM01000013.1"/>
</dbReference>
<dbReference type="GO" id="GO:0016832">
    <property type="term" value="F:aldehyde-lyase activity"/>
    <property type="evidence" value="ECO:0007669"/>
    <property type="project" value="TreeGrafter"/>
</dbReference>
<dbReference type="InterPro" id="IPR015813">
    <property type="entry name" value="Pyrv/PenolPyrv_kinase-like_dom"/>
</dbReference>
<proteinExistence type="inferred from homology"/>
<dbReference type="Proteomes" id="UP000245539">
    <property type="component" value="Unassembled WGS sequence"/>
</dbReference>
<evidence type="ECO:0000256" key="1">
    <source>
        <dbReference type="ARBA" id="ARBA00005568"/>
    </source>
</evidence>
<protein>
    <submittedName>
        <fullName evidence="6">4-hydroxy-2-oxo-heptane-1,7-dioate aldolase</fullName>
    </submittedName>
</protein>
<dbReference type="AlphaFoldDB" id="A0A317CL20"/>
<dbReference type="GO" id="GO:0046872">
    <property type="term" value="F:metal ion binding"/>
    <property type="evidence" value="ECO:0007669"/>
    <property type="project" value="UniProtKB-KW"/>
</dbReference>
<dbReference type="SUPFAM" id="SSF51621">
    <property type="entry name" value="Phosphoenolpyruvate/pyruvate domain"/>
    <property type="match status" value="1"/>
</dbReference>
<name>A0A317CL20_9GAMM</name>
<evidence type="ECO:0000259" key="5">
    <source>
        <dbReference type="Pfam" id="PF03328"/>
    </source>
</evidence>
<organism evidence="6 7">
    <name type="scientific">Leucothrix pacifica</name>
    <dbReference type="NCBI Taxonomy" id="1247513"/>
    <lineage>
        <taxon>Bacteria</taxon>
        <taxon>Pseudomonadati</taxon>
        <taxon>Pseudomonadota</taxon>
        <taxon>Gammaproteobacteria</taxon>
        <taxon>Thiotrichales</taxon>
        <taxon>Thiotrichaceae</taxon>
        <taxon>Leucothrix</taxon>
    </lineage>
</organism>
<keyword evidence="3" id="KW-0456">Lyase</keyword>
<gene>
    <name evidence="6" type="ORF">DKW60_07205</name>
</gene>
<accession>A0A317CL20</accession>
<dbReference type="InterPro" id="IPR005000">
    <property type="entry name" value="Aldolase/citrate-lyase_domain"/>
</dbReference>
<evidence type="ECO:0000313" key="7">
    <source>
        <dbReference type="Proteomes" id="UP000245539"/>
    </source>
</evidence>
<sequence>MKLASNPFTKALSEGKQQIGLWVSLCSPFAAEVVAHSAYDWVLVDMEHTPNDLQSVMGQLQVFSGFNSTAIVRPQWNDPVLVKRLLDIGAPGLLFPMIQSVEEAEQAVASTRYPPRGIRGMGGTTRANAFGRISDYSSRIEDETAVLLQIETRVALEQTEHIAAVDGVTGIFFGPADIAADIGLIGKPLDKAVWDLILPQAKKLISKGIPVGTLVGDPDFAADLLQQGFSFVACGSDLGLLAKSSDQLLAKMRGAVKETIKNPVNHSNSESTSEVSDIDSHGENGE</sequence>
<dbReference type="InterPro" id="IPR040442">
    <property type="entry name" value="Pyrv_kinase-like_dom_sf"/>
</dbReference>
<comment type="similarity">
    <text evidence="1">Belongs to the HpcH/HpaI aldolase family.</text>
</comment>
<feature type="compositionally biased region" description="Polar residues" evidence="4">
    <location>
        <begin position="262"/>
        <end position="275"/>
    </location>
</feature>
<feature type="region of interest" description="Disordered" evidence="4">
    <location>
        <begin position="260"/>
        <end position="286"/>
    </location>
</feature>
<dbReference type="PANTHER" id="PTHR30502">
    <property type="entry name" value="2-KETO-3-DEOXY-L-RHAMNONATE ALDOLASE"/>
    <property type="match status" value="1"/>
</dbReference>